<accession>A0A2S6BYL0</accession>
<feature type="compositionally biased region" description="Basic residues" evidence="1">
    <location>
        <begin position="81"/>
        <end position="95"/>
    </location>
</feature>
<keyword evidence="3" id="KW-1185">Reference proteome</keyword>
<name>A0A2S6BYL0_9PEZI</name>
<proteinExistence type="predicted"/>
<organism evidence="2 3">
    <name type="scientific">Cercospora berteroae</name>
    <dbReference type="NCBI Taxonomy" id="357750"/>
    <lineage>
        <taxon>Eukaryota</taxon>
        <taxon>Fungi</taxon>
        <taxon>Dikarya</taxon>
        <taxon>Ascomycota</taxon>
        <taxon>Pezizomycotina</taxon>
        <taxon>Dothideomycetes</taxon>
        <taxon>Dothideomycetidae</taxon>
        <taxon>Mycosphaerellales</taxon>
        <taxon>Mycosphaerellaceae</taxon>
        <taxon>Cercospora</taxon>
    </lineage>
</organism>
<feature type="compositionally biased region" description="Polar residues" evidence="1">
    <location>
        <begin position="105"/>
        <end position="118"/>
    </location>
</feature>
<feature type="region of interest" description="Disordered" evidence="1">
    <location>
        <begin position="81"/>
        <end position="139"/>
    </location>
</feature>
<evidence type="ECO:0000313" key="3">
    <source>
        <dbReference type="Proteomes" id="UP000237631"/>
    </source>
</evidence>
<dbReference type="Proteomes" id="UP000237631">
    <property type="component" value="Unassembled WGS sequence"/>
</dbReference>
<sequence length="161" mass="18622">MKTVYHLQSDEDVVTVSATFTECGSPATFAWCTLRMVLSATAGRWPWKWFTEQERTWRDGRLSPELRQSYDYVRDEFNKKNIKNGKTHQTKQTKQKNREHETLELSPTRTQSAPSPSKSPLDINSEAMQASVVKPRRRNKVVEPACVSEIYDIPVDVEDRC</sequence>
<dbReference type="AlphaFoldDB" id="A0A2S6BYL0"/>
<dbReference type="EMBL" id="PNEN01001688">
    <property type="protein sequence ID" value="PPJ52541.1"/>
    <property type="molecule type" value="Genomic_DNA"/>
</dbReference>
<protein>
    <submittedName>
        <fullName evidence="2">Uncharacterized protein</fullName>
    </submittedName>
</protein>
<reference evidence="3" key="1">
    <citation type="journal article" date="2017" name="bioRxiv">
        <title>Conservation of a gene cluster reveals novel cercosporin biosynthetic mechanisms and extends production to the genus Colletotrichum.</title>
        <authorList>
            <person name="de Jonge R."/>
            <person name="Ebert M.K."/>
            <person name="Huitt-Roehl C.R."/>
            <person name="Pal P."/>
            <person name="Suttle J.C."/>
            <person name="Spanner R.E."/>
            <person name="Neubauer J.D."/>
            <person name="Jurick W.M.II."/>
            <person name="Stott K.A."/>
            <person name="Secor G.A."/>
            <person name="Thomma B.P.H.J."/>
            <person name="Van de Peer Y."/>
            <person name="Townsend C.A."/>
            <person name="Bolton M.D."/>
        </authorList>
    </citation>
    <scope>NUCLEOTIDE SEQUENCE [LARGE SCALE GENOMIC DNA]</scope>
    <source>
        <strain evidence="3">CBS538.71</strain>
    </source>
</reference>
<gene>
    <name evidence="2" type="ORF">CBER1_10168</name>
</gene>
<evidence type="ECO:0000313" key="2">
    <source>
        <dbReference type="EMBL" id="PPJ52541.1"/>
    </source>
</evidence>
<evidence type="ECO:0000256" key="1">
    <source>
        <dbReference type="SAM" id="MobiDB-lite"/>
    </source>
</evidence>
<comment type="caution">
    <text evidence="2">The sequence shown here is derived from an EMBL/GenBank/DDBJ whole genome shotgun (WGS) entry which is preliminary data.</text>
</comment>